<organism evidence="1 2">
    <name type="scientific">Candidatus Methylomirabilis limnetica</name>
    <dbReference type="NCBI Taxonomy" id="2033718"/>
    <lineage>
        <taxon>Bacteria</taxon>
        <taxon>Candidatus Methylomirabilota</taxon>
        <taxon>Candidatus Methylomirabilia</taxon>
        <taxon>Candidatus Methylomirabilales</taxon>
        <taxon>Candidatus Methylomirabilaceae</taxon>
        <taxon>Candidatus Methylomirabilis</taxon>
    </lineage>
</organism>
<comment type="caution">
    <text evidence="1">The sequence shown here is derived from an EMBL/GenBank/DDBJ whole genome shotgun (WGS) entry which is preliminary data.</text>
</comment>
<dbReference type="EMBL" id="NVQC01000022">
    <property type="protein sequence ID" value="PTL35865.1"/>
    <property type="molecule type" value="Genomic_DNA"/>
</dbReference>
<protein>
    <submittedName>
        <fullName evidence="1">Uncharacterized protein</fullName>
    </submittedName>
</protein>
<dbReference type="PROSITE" id="PS51318">
    <property type="entry name" value="TAT"/>
    <property type="match status" value="1"/>
</dbReference>
<evidence type="ECO:0000313" key="2">
    <source>
        <dbReference type="Proteomes" id="UP000241436"/>
    </source>
</evidence>
<reference evidence="2" key="2">
    <citation type="journal article" date="2018" name="Environ. Microbiol.">
        <title>Bloom of a denitrifying methanotroph, 'Candidatus Methylomirabilis limnetica', in a deep stratified lake.</title>
        <authorList>
            <person name="Graf J.S."/>
            <person name="Mayr M.J."/>
            <person name="Marchant H.K."/>
            <person name="Tienken D."/>
            <person name="Hach P.F."/>
            <person name="Brand A."/>
            <person name="Schubert C.J."/>
            <person name="Kuypers M.M."/>
            <person name="Milucka J."/>
        </authorList>
    </citation>
    <scope>NUCLEOTIDE SEQUENCE [LARGE SCALE GENOMIC DNA]</scope>
    <source>
        <strain evidence="2">Zug</strain>
    </source>
</reference>
<evidence type="ECO:0000313" key="1">
    <source>
        <dbReference type="EMBL" id="PTL35865.1"/>
    </source>
</evidence>
<sequence length="385" mass="42618">MTRREFLQAASIVAGGLALTGALPRAAAGAQPLVSVPKVLDGTQAILAPLITRHARLLDDPWVLMHGVRAMGPDFTVNSERAVDLLCSRFLKTQRVAGKDYLYMPVEHEGHPNACLKTLLEVGVPLSHPFTLDGRRYTVGDLANSAKALFVFDPKTADRDNLAWTLIAFSLQTVPSRDTWTNAWGQQIRFTDVVRFGLDTLDETTRQFRQAKAQGVMPTEKDTIMGLTCGGTHLAYALASCVANGHGGDQARARLRDYLDLHIWRLQADGYLMDRFYRQAAPPKDADPALQRLAAIYYHDARLKFYGHSFEIISYARGHGLLTPTPAQTGTIEQGARTLHESVKAIEGTDFFEFRKTNPRLFHHLVGDSCHAYHGIRMTPGVNQA</sequence>
<gene>
    <name evidence="1" type="ORF">CLG94_08935</name>
</gene>
<dbReference type="InterPro" id="IPR006311">
    <property type="entry name" value="TAT_signal"/>
</dbReference>
<proteinExistence type="predicted"/>
<reference evidence="1 2" key="1">
    <citation type="submission" date="2017-09" db="EMBL/GenBank/DDBJ databases">
        <title>Bloom of a denitrifying methanotroph, Candidatus Methylomirabilis limnetica, in a deep stratified lake.</title>
        <authorList>
            <person name="Graf J.S."/>
            <person name="Marchant H.K."/>
            <person name="Tienken D."/>
            <person name="Hach P.F."/>
            <person name="Brand A."/>
            <person name="Schubert C.J."/>
            <person name="Kuypers M.M."/>
            <person name="Milucka J."/>
        </authorList>
    </citation>
    <scope>NUCLEOTIDE SEQUENCE [LARGE SCALE GENOMIC DNA]</scope>
    <source>
        <strain evidence="1 2">Zug</strain>
    </source>
</reference>
<accession>A0A2T4TXM8</accession>
<dbReference type="AlphaFoldDB" id="A0A2T4TXM8"/>
<dbReference type="Proteomes" id="UP000241436">
    <property type="component" value="Unassembled WGS sequence"/>
</dbReference>
<name>A0A2T4TXM8_9BACT</name>
<keyword evidence="2" id="KW-1185">Reference proteome</keyword>